<protein>
    <submittedName>
        <fullName evidence="1">Uncharacterized protein</fullName>
    </submittedName>
</protein>
<organism evidence="1 2">
    <name type="scientific">Pseudoalteromonas peptidolytica F12-50-A1</name>
    <dbReference type="NCBI Taxonomy" id="1315280"/>
    <lineage>
        <taxon>Bacteria</taxon>
        <taxon>Pseudomonadati</taxon>
        <taxon>Pseudomonadota</taxon>
        <taxon>Gammaproteobacteria</taxon>
        <taxon>Alteromonadales</taxon>
        <taxon>Pseudoalteromonadaceae</taxon>
        <taxon>Pseudoalteromonas</taxon>
    </lineage>
</organism>
<gene>
    <name evidence="1" type="ORF">PPEP_a2122</name>
</gene>
<evidence type="ECO:0000313" key="1">
    <source>
        <dbReference type="EMBL" id="MBE0347628.1"/>
    </source>
</evidence>
<accession>A0A8I0T5U1</accession>
<proteinExistence type="predicted"/>
<keyword evidence="2" id="KW-1185">Reference proteome</keyword>
<dbReference type="Proteomes" id="UP000660708">
    <property type="component" value="Unassembled WGS sequence"/>
</dbReference>
<name>A0A8I0T5U1_9GAMM</name>
<dbReference type="AlphaFoldDB" id="A0A8I0T5U1"/>
<dbReference type="EMBL" id="AQHF01000026">
    <property type="protein sequence ID" value="MBE0347628.1"/>
    <property type="molecule type" value="Genomic_DNA"/>
</dbReference>
<sequence>MFVAGFVFSLLSDGAFSVAAQHINGICAFVHIGDVLKLNLILISMHVSNQACKYPYEFL</sequence>
<comment type="caution">
    <text evidence="1">The sequence shown here is derived from an EMBL/GenBank/DDBJ whole genome shotgun (WGS) entry which is preliminary data.</text>
</comment>
<evidence type="ECO:0000313" key="2">
    <source>
        <dbReference type="Proteomes" id="UP000660708"/>
    </source>
</evidence>
<reference evidence="1 2" key="1">
    <citation type="submission" date="2015-06" db="EMBL/GenBank/DDBJ databases">
        <title>Genome sequence of Pseudoalteromonas peptidolytica.</title>
        <authorList>
            <person name="Xie B.-B."/>
            <person name="Rong J.-C."/>
            <person name="Qin Q.-L."/>
            <person name="Zhang Y.-Z."/>
        </authorList>
    </citation>
    <scope>NUCLEOTIDE SEQUENCE [LARGE SCALE GENOMIC DNA]</scope>
    <source>
        <strain evidence="1 2">F12-50-A1</strain>
    </source>
</reference>